<evidence type="ECO:0000256" key="8">
    <source>
        <dbReference type="ARBA" id="ARBA00022840"/>
    </source>
</evidence>
<comment type="similarity">
    <text evidence="2">Belongs to the ABC transporter superfamily. ABCC family. Conjugate transporter (TC 3.A.1.208) subfamily.</text>
</comment>
<evidence type="ECO:0000256" key="10">
    <source>
        <dbReference type="ARBA" id="ARBA00023136"/>
    </source>
</evidence>
<dbReference type="InterPro" id="IPR003593">
    <property type="entry name" value="AAA+_ATPase"/>
</dbReference>
<keyword evidence="3" id="KW-0813">Transport</keyword>
<dbReference type="PROSITE" id="PS50893">
    <property type="entry name" value="ABC_TRANSPORTER_2"/>
    <property type="match status" value="2"/>
</dbReference>
<feature type="transmembrane region" description="Helical" evidence="11">
    <location>
        <begin position="249"/>
        <end position="269"/>
    </location>
</feature>
<feature type="transmembrane region" description="Helical" evidence="11">
    <location>
        <begin position="147"/>
        <end position="165"/>
    </location>
</feature>
<dbReference type="GeneTree" id="ENSGT00940000162802"/>
<dbReference type="PANTHER" id="PTHR24223">
    <property type="entry name" value="ATP-BINDING CASSETTE SUB-FAMILY C"/>
    <property type="match status" value="1"/>
</dbReference>
<keyword evidence="8" id="KW-0067">ATP-binding</keyword>
<dbReference type="FunFam" id="1.20.1560.10:FF:000010">
    <property type="entry name" value="Multidrug resistance-associated ABC transporter"/>
    <property type="match status" value="1"/>
</dbReference>
<dbReference type="SMART" id="SM00382">
    <property type="entry name" value="AAA"/>
    <property type="match status" value="2"/>
</dbReference>
<dbReference type="SUPFAM" id="SSF52540">
    <property type="entry name" value="P-loop containing nucleoside triphosphate hydrolases"/>
    <property type="match status" value="2"/>
</dbReference>
<proteinExistence type="inferred from homology"/>
<dbReference type="Gene3D" id="1.20.1560.10">
    <property type="entry name" value="ABC transporter type 1, transmembrane domain"/>
    <property type="match status" value="2"/>
</dbReference>
<comment type="subcellular location">
    <subcellularLocation>
        <location evidence="1">Vacuole membrane</location>
        <topology evidence="1">Multi-pass membrane protein</topology>
    </subcellularLocation>
</comment>
<reference evidence="14" key="1">
    <citation type="submission" date="2019-03" db="UniProtKB">
        <authorList>
            <consortium name="Ensembl"/>
        </authorList>
    </citation>
    <scope>IDENTIFICATION</scope>
</reference>
<dbReference type="InterPro" id="IPR011527">
    <property type="entry name" value="ABC1_TM_dom"/>
</dbReference>
<dbReference type="CDD" id="cd03250">
    <property type="entry name" value="ABCC_MRP_domain1"/>
    <property type="match status" value="1"/>
</dbReference>
<dbReference type="AlphaFoldDB" id="A0A452UFK4"/>
<name>A0A452UFK4_URSMA</name>
<dbReference type="PROSITE" id="PS00211">
    <property type="entry name" value="ABC_TRANSPORTER_1"/>
    <property type="match status" value="1"/>
</dbReference>
<keyword evidence="4" id="KW-0926">Vacuole</keyword>
<keyword evidence="5 11" id="KW-0812">Transmembrane</keyword>
<evidence type="ECO:0000256" key="5">
    <source>
        <dbReference type="ARBA" id="ARBA00022692"/>
    </source>
</evidence>
<dbReference type="Pfam" id="PF00664">
    <property type="entry name" value="ABC_membrane"/>
    <property type="match status" value="3"/>
</dbReference>
<dbReference type="Gene3D" id="3.40.50.300">
    <property type="entry name" value="P-loop containing nucleotide triphosphate hydrolases"/>
    <property type="match status" value="2"/>
</dbReference>
<dbReference type="InterPro" id="IPR003439">
    <property type="entry name" value="ABC_transporter-like_ATP-bd"/>
</dbReference>
<evidence type="ECO:0000256" key="2">
    <source>
        <dbReference type="ARBA" id="ARBA00009726"/>
    </source>
</evidence>
<dbReference type="FunFam" id="3.40.50.300:FF:000997">
    <property type="entry name" value="Multidrug resistance-associated protein 1"/>
    <property type="match status" value="1"/>
</dbReference>
<evidence type="ECO:0000259" key="12">
    <source>
        <dbReference type="PROSITE" id="PS50893"/>
    </source>
</evidence>
<organism evidence="14">
    <name type="scientific">Ursus maritimus</name>
    <name type="common">Polar bear</name>
    <name type="synonym">Thalarctos maritimus</name>
    <dbReference type="NCBI Taxonomy" id="29073"/>
    <lineage>
        <taxon>Eukaryota</taxon>
        <taxon>Metazoa</taxon>
        <taxon>Chordata</taxon>
        <taxon>Craniata</taxon>
        <taxon>Vertebrata</taxon>
        <taxon>Euteleostomi</taxon>
        <taxon>Mammalia</taxon>
        <taxon>Eutheria</taxon>
        <taxon>Laurasiatheria</taxon>
        <taxon>Carnivora</taxon>
        <taxon>Caniformia</taxon>
        <taxon>Ursidae</taxon>
        <taxon>Ursus</taxon>
    </lineage>
</organism>
<feature type="transmembrane region" description="Helical" evidence="11">
    <location>
        <begin position="773"/>
        <end position="797"/>
    </location>
</feature>
<dbReference type="GO" id="GO:0000323">
    <property type="term" value="C:lytic vacuole"/>
    <property type="evidence" value="ECO:0007669"/>
    <property type="project" value="UniProtKB-ARBA"/>
</dbReference>
<feature type="domain" description="ABC transmembrane type-1" evidence="13">
    <location>
        <begin position="110"/>
        <end position="390"/>
    </location>
</feature>
<dbReference type="FunFam" id="3.40.50.300:FF:000074">
    <property type="entry name" value="Multidrug resistance-associated protein 5 isoform 1"/>
    <property type="match status" value="1"/>
</dbReference>
<feature type="transmembrane region" description="Helical" evidence="11">
    <location>
        <begin position="706"/>
        <end position="725"/>
    </location>
</feature>
<dbReference type="GO" id="GO:0140359">
    <property type="term" value="F:ABC-type transporter activity"/>
    <property type="evidence" value="ECO:0007669"/>
    <property type="project" value="InterPro"/>
</dbReference>
<dbReference type="PROSITE" id="PS50929">
    <property type="entry name" value="ABC_TM1F"/>
    <property type="match status" value="2"/>
</dbReference>
<dbReference type="SUPFAM" id="SSF90123">
    <property type="entry name" value="ABC transporter transmembrane region"/>
    <property type="match status" value="2"/>
</dbReference>
<dbReference type="CDD" id="cd03244">
    <property type="entry name" value="ABCC_MRP_domain2"/>
    <property type="match status" value="1"/>
</dbReference>
<evidence type="ECO:0000256" key="11">
    <source>
        <dbReference type="SAM" id="Phobius"/>
    </source>
</evidence>
<accession>A0A452UFK4</accession>
<evidence type="ECO:0000256" key="1">
    <source>
        <dbReference type="ARBA" id="ARBA00004128"/>
    </source>
</evidence>
<evidence type="ECO:0000256" key="7">
    <source>
        <dbReference type="ARBA" id="ARBA00022741"/>
    </source>
</evidence>
<evidence type="ECO:0000256" key="4">
    <source>
        <dbReference type="ARBA" id="ARBA00022554"/>
    </source>
</evidence>
<dbReference type="GO" id="GO:0016887">
    <property type="term" value="F:ATP hydrolysis activity"/>
    <property type="evidence" value="ECO:0007669"/>
    <property type="project" value="InterPro"/>
</dbReference>
<dbReference type="GO" id="GO:0005524">
    <property type="term" value="F:ATP binding"/>
    <property type="evidence" value="ECO:0007669"/>
    <property type="project" value="UniProtKB-KW"/>
</dbReference>
<evidence type="ECO:0000313" key="14">
    <source>
        <dbReference type="Ensembl" id="ENSUMAP00000019654"/>
    </source>
</evidence>
<dbReference type="CDD" id="cd18595">
    <property type="entry name" value="ABC_6TM_MRP1_2_3_6_D1_like"/>
    <property type="match status" value="1"/>
</dbReference>
<dbReference type="InterPro" id="IPR027417">
    <property type="entry name" value="P-loop_NTPase"/>
</dbReference>
<keyword evidence="7" id="KW-0547">Nucleotide-binding</keyword>
<feature type="domain" description="ABC transporter" evidence="12">
    <location>
        <begin position="420"/>
        <end position="642"/>
    </location>
</feature>
<dbReference type="InterPro" id="IPR050173">
    <property type="entry name" value="ABC_transporter_C-like"/>
</dbReference>
<gene>
    <name evidence="14" type="primary">LOC103673037</name>
</gene>
<dbReference type="InterPro" id="IPR017871">
    <property type="entry name" value="ABC_transporter-like_CS"/>
</dbReference>
<protein>
    <submittedName>
        <fullName evidence="14">Multidrug resistance-associated protein 1-like</fullName>
    </submittedName>
</protein>
<evidence type="ECO:0000259" key="13">
    <source>
        <dbReference type="PROSITE" id="PS50929"/>
    </source>
</evidence>
<dbReference type="InterPro" id="IPR036640">
    <property type="entry name" value="ABC1_TM_sf"/>
</dbReference>
<feature type="transmembrane region" description="Helical" evidence="11">
    <location>
        <begin position="326"/>
        <end position="353"/>
    </location>
</feature>
<evidence type="ECO:0000256" key="6">
    <source>
        <dbReference type="ARBA" id="ARBA00022737"/>
    </source>
</evidence>
<dbReference type="Pfam" id="PF00005">
    <property type="entry name" value="ABC_tran"/>
    <property type="match status" value="2"/>
</dbReference>
<dbReference type="PANTHER" id="PTHR24223:SF166">
    <property type="entry name" value="MULTIDRUG RESISTANCE-ASSOCIATED PROTEIN 1-LIKE"/>
    <property type="match status" value="1"/>
</dbReference>
<dbReference type="CDD" id="cd18603">
    <property type="entry name" value="ABC_6TM_MRP1_2_3_6_D2_like"/>
    <property type="match status" value="1"/>
</dbReference>
<feature type="domain" description="ABC transporter" evidence="12">
    <location>
        <begin position="960"/>
        <end position="1194"/>
    </location>
</feature>
<evidence type="ECO:0000256" key="9">
    <source>
        <dbReference type="ARBA" id="ARBA00022989"/>
    </source>
</evidence>
<dbReference type="Ensembl" id="ENSUMAT00000023236.1">
    <property type="protein sequence ID" value="ENSUMAP00000019654.1"/>
    <property type="gene ID" value="ENSUMAG00000013688.1"/>
</dbReference>
<evidence type="ECO:0000256" key="3">
    <source>
        <dbReference type="ARBA" id="ARBA00022448"/>
    </source>
</evidence>
<keyword evidence="9 11" id="KW-1133">Transmembrane helix</keyword>
<dbReference type="GO" id="GO:0005774">
    <property type="term" value="C:vacuolar membrane"/>
    <property type="evidence" value="ECO:0007669"/>
    <property type="project" value="UniProtKB-SubCell"/>
</dbReference>
<feature type="transmembrane region" description="Helical" evidence="11">
    <location>
        <begin position="873"/>
        <end position="893"/>
    </location>
</feature>
<keyword evidence="10 11" id="KW-0472">Membrane</keyword>
<sequence>MVAKMASLCQSIMLSVQAGRRKGKEKGVLLSRLLIIVLGYKKPLEREDLFELNESDSSYVVCPIFEKQWRKEVLRNQERQKVKASFHKEAHARKPSLVYALWNTFKFVLIQVALFKVFADILSFTSPLIMKQMIIFFEHRPDFGWSGYGYALALFVVVFLQTLILQQYQRFNMLTSAKIKTAVIGLIYKKALLLSNVSRKRFSTGEVINLMSADAQQLMDLTANLNLLWSAPFQILMAVSLLWQELGPAVLAGVAVLVFVIPINALVATRVKKLKVRKRQPRVTCVKQKLSFLTGILKLYAWEPSYKKKIIEIREQELEVQKLSGYLAVFSMLTLTCIPFLVSLATFGIYFLLDEGNILTATKVFTSMSLFNILRLPLFDLPMVISAVVQTRISLDRLEDFLNTEELHPQNIETNYVGGQHFHSIQYLFDFQVEDNCLNIKIPEGALVAVVGQVGSGKSSVLSAILGEMEKLTGVVQRKGSVAYVAQQAWIQNCILQENVLFGSIMQKQFYERVLEACALLPDLEQLPNGDQTEIGERGVNISGGQKHRVSLARAVYSGADIYLLDDPFAAVDVHIGKQLFEKVIGPSGILKNKTRILVTHNLTLLPQMDLIVVMETGRVAHMGTYQELLSKTRNLTNLLQAFSEQEKGETMKNKPTMLCAYLAAYLGQNLVGIGQNLWLSAWVKEAKHMSEFTEWEQIRSNKLNIYGLLGLMQGLFVCSGAYILTRGSLAASRTLHTQLLDNVLHLPLRFFETNPIGQIISRFTKVSRATPFLVIAGALPLFILGVIPLVFLYFTIQRYYVASSRQIRRLAGASRSPIISHFSETLSGVSTIRAFGHEQRFIQQNREVVNENLVCFYNNVISNRWLSVRLEFLGNLMVFFAALLAVLAANSIESAIVGLSISYALNITQSLNFWVRKACEIETNAVSIERVCEYENMDKEAPWIMSKRPPSQWPDKGIVEFINYQARYRDDLGLALQDITFQTHGEEKIGIVGRTGAGKSTLSNCLFRIVERSGGKIIIDGIDISTIGLHDLRGKLNIIPQDPVLFSGTLQMNLDPLDKYSDSELWEVLELCHLKEFVQSLPKKLLHEISEGGENLSVGQRQLVCLARALLRKTKILILDEATASIDFETDNLVQTTIRKEFSDCTILTIAHRLHSIIDSDRVLVLDSGRITEFETPQNLICQKGLFFQMLTEAGITQDSVTK</sequence>
<dbReference type="FunFam" id="1.20.1560.10:FF:000020">
    <property type="entry name" value="ABC metal ion transporter"/>
    <property type="match status" value="1"/>
</dbReference>
<keyword evidence="6" id="KW-0677">Repeat</keyword>
<feature type="domain" description="ABC transmembrane type-1" evidence="13">
    <location>
        <begin position="663"/>
        <end position="914"/>
    </location>
</feature>